<organism evidence="2 3">
    <name type="scientific">Flavobacterium terrae</name>
    <dbReference type="NCBI Taxonomy" id="415425"/>
    <lineage>
        <taxon>Bacteria</taxon>
        <taxon>Pseudomonadati</taxon>
        <taxon>Bacteroidota</taxon>
        <taxon>Flavobacteriia</taxon>
        <taxon>Flavobacteriales</taxon>
        <taxon>Flavobacteriaceae</taxon>
        <taxon>Flavobacterium</taxon>
    </lineage>
</organism>
<dbReference type="OrthoDB" id="1399177at2"/>
<proteinExistence type="predicted"/>
<keyword evidence="1" id="KW-0732">Signal</keyword>
<dbReference type="InterPro" id="IPR046219">
    <property type="entry name" value="DUF6252"/>
</dbReference>
<reference evidence="3" key="1">
    <citation type="submission" date="2016-11" db="EMBL/GenBank/DDBJ databases">
        <authorList>
            <person name="Varghese N."/>
            <person name="Submissions S."/>
        </authorList>
    </citation>
    <scope>NUCLEOTIDE SEQUENCE [LARGE SCALE GENOMIC DNA]</scope>
    <source>
        <strain evidence="3">DSM 18829</strain>
    </source>
</reference>
<dbReference type="RefSeq" id="WP_073312149.1">
    <property type="nucleotide sequence ID" value="NZ_FQZI01000006.1"/>
</dbReference>
<dbReference type="STRING" id="415425.SAMN05444363_2831"/>
<name>A0A1M6H070_9FLAO</name>
<keyword evidence="3" id="KW-1185">Reference proteome</keyword>
<sequence length="323" mass="34017">MNLTKKIFQFVALVAILVSTSCSTDIEPYEGGIPPTNQTGNNTGNPSTSSVFKADFDGQTFNANSTQAIVNSDYVSITGTKSTGEFFQITIPAVAVGTYNMDSPTTAAMPFGLLYSTGSGNVPYLATDDQTGPFASFPNYTDTSEIVISSIDQVNKRIVGTFKFTGARFVGTSGTSIETKVFTNGVFNLPFTNDVPASTGNSFTAKLDGSNFVPTNISGLKMSGMISLIGRRGNVENIGVTVPDNITAGTTINFTAFSSNARGQYVLNSTPTGVFGGDGSVTVTFHDPTAKRIKGTFSFVAGSILPPIVSYNITEGTFDITYM</sequence>
<dbReference type="Pfam" id="PF19765">
    <property type="entry name" value="DUF6252"/>
    <property type="match status" value="1"/>
</dbReference>
<dbReference type="Proteomes" id="UP000184488">
    <property type="component" value="Unassembled WGS sequence"/>
</dbReference>
<dbReference type="EMBL" id="FQZI01000006">
    <property type="protein sequence ID" value="SHJ15571.1"/>
    <property type="molecule type" value="Genomic_DNA"/>
</dbReference>
<dbReference type="PROSITE" id="PS51257">
    <property type="entry name" value="PROKAR_LIPOPROTEIN"/>
    <property type="match status" value="1"/>
</dbReference>
<evidence type="ECO:0008006" key="4">
    <source>
        <dbReference type="Google" id="ProtNLM"/>
    </source>
</evidence>
<gene>
    <name evidence="2" type="ORF">SAMN05444363_2831</name>
</gene>
<evidence type="ECO:0000256" key="1">
    <source>
        <dbReference type="SAM" id="SignalP"/>
    </source>
</evidence>
<feature type="signal peptide" evidence="1">
    <location>
        <begin position="1"/>
        <end position="24"/>
    </location>
</feature>
<dbReference type="AlphaFoldDB" id="A0A1M6H070"/>
<protein>
    <recommendedName>
        <fullName evidence="4">DUF5689 domain-containing protein</fullName>
    </recommendedName>
</protein>
<evidence type="ECO:0000313" key="3">
    <source>
        <dbReference type="Proteomes" id="UP000184488"/>
    </source>
</evidence>
<feature type="chain" id="PRO_5013064989" description="DUF5689 domain-containing protein" evidence="1">
    <location>
        <begin position="25"/>
        <end position="323"/>
    </location>
</feature>
<accession>A0A1M6H070</accession>
<evidence type="ECO:0000313" key="2">
    <source>
        <dbReference type="EMBL" id="SHJ15571.1"/>
    </source>
</evidence>